<accession>A0ABX1Z091</accession>
<evidence type="ECO:0000256" key="6">
    <source>
        <dbReference type="ARBA" id="ARBA00023136"/>
    </source>
</evidence>
<feature type="transmembrane region" description="Helical" evidence="7">
    <location>
        <begin position="137"/>
        <end position="155"/>
    </location>
</feature>
<reference evidence="8 9" key="1">
    <citation type="submission" date="2019-10" db="EMBL/GenBank/DDBJ databases">
        <title>Description of Paenibacillus choica sp. nov.</title>
        <authorList>
            <person name="Carlier A."/>
            <person name="Qi S."/>
        </authorList>
    </citation>
    <scope>NUCLEOTIDE SEQUENCE [LARGE SCALE GENOMIC DNA]</scope>
    <source>
        <strain evidence="8 9">LMG 31460</strain>
    </source>
</reference>
<dbReference type="Proteomes" id="UP000658690">
    <property type="component" value="Unassembled WGS sequence"/>
</dbReference>
<gene>
    <name evidence="8" type="ORF">GC102_06565</name>
</gene>
<dbReference type="InterPro" id="IPR003370">
    <property type="entry name" value="Chromate_transpt"/>
</dbReference>
<dbReference type="PANTHER" id="PTHR43663">
    <property type="entry name" value="CHROMATE TRANSPORT PROTEIN-RELATED"/>
    <property type="match status" value="1"/>
</dbReference>
<evidence type="ECO:0000313" key="8">
    <source>
        <dbReference type="EMBL" id="NOU85441.1"/>
    </source>
</evidence>
<evidence type="ECO:0000256" key="7">
    <source>
        <dbReference type="SAM" id="Phobius"/>
    </source>
</evidence>
<keyword evidence="3" id="KW-1003">Cell membrane</keyword>
<name>A0ABX1Z091_9BACL</name>
<feature type="transmembrane region" description="Helical" evidence="7">
    <location>
        <begin position="71"/>
        <end position="93"/>
    </location>
</feature>
<dbReference type="InterPro" id="IPR052518">
    <property type="entry name" value="CHR_Transporter"/>
</dbReference>
<evidence type="ECO:0000256" key="3">
    <source>
        <dbReference type="ARBA" id="ARBA00022475"/>
    </source>
</evidence>
<evidence type="ECO:0000256" key="1">
    <source>
        <dbReference type="ARBA" id="ARBA00004651"/>
    </source>
</evidence>
<proteinExistence type="inferred from homology"/>
<keyword evidence="9" id="KW-1185">Reference proteome</keyword>
<evidence type="ECO:0000256" key="4">
    <source>
        <dbReference type="ARBA" id="ARBA00022692"/>
    </source>
</evidence>
<sequence length="178" mass="19105">MLWELFLTFFKIGFMSFGGGYAMIPVIGHEVEAHGWLVDEQFTNSVALAGMAPGPIATNTATLIGYETAGVIGATVSTIGIILPSLLIIILIASFFYQMDQNKQVLSIFYGLKPVVTGLIIYAAIHFGFEGQAESLFTWKNVSIAVMAAGVFVAVLKYKLYPLTAILLSGLVGIALFS</sequence>
<feature type="transmembrane region" description="Helical" evidence="7">
    <location>
        <begin position="105"/>
        <end position="125"/>
    </location>
</feature>
<comment type="similarity">
    <text evidence="2">Belongs to the chromate ion transporter (CHR) (TC 2.A.51) family.</text>
</comment>
<dbReference type="EMBL" id="WHOC01000028">
    <property type="protein sequence ID" value="NOU85441.1"/>
    <property type="molecule type" value="Genomic_DNA"/>
</dbReference>
<keyword evidence="5 7" id="KW-1133">Transmembrane helix</keyword>
<dbReference type="PANTHER" id="PTHR43663:SF1">
    <property type="entry name" value="CHROMATE TRANSPORTER"/>
    <property type="match status" value="1"/>
</dbReference>
<feature type="transmembrane region" description="Helical" evidence="7">
    <location>
        <begin position="160"/>
        <end position="177"/>
    </location>
</feature>
<keyword evidence="4 7" id="KW-0812">Transmembrane</keyword>
<organism evidence="8 9">
    <name type="scientific">Paenibacillus germinis</name>
    <dbReference type="NCBI Taxonomy" id="2654979"/>
    <lineage>
        <taxon>Bacteria</taxon>
        <taxon>Bacillati</taxon>
        <taxon>Bacillota</taxon>
        <taxon>Bacilli</taxon>
        <taxon>Bacillales</taxon>
        <taxon>Paenibacillaceae</taxon>
        <taxon>Paenibacillus</taxon>
    </lineage>
</organism>
<keyword evidence="6 7" id="KW-0472">Membrane</keyword>
<comment type="subcellular location">
    <subcellularLocation>
        <location evidence="1">Cell membrane</location>
        <topology evidence="1">Multi-pass membrane protein</topology>
    </subcellularLocation>
</comment>
<evidence type="ECO:0000313" key="9">
    <source>
        <dbReference type="Proteomes" id="UP000658690"/>
    </source>
</evidence>
<evidence type="ECO:0000256" key="5">
    <source>
        <dbReference type="ARBA" id="ARBA00022989"/>
    </source>
</evidence>
<dbReference type="RefSeq" id="WP_171688752.1">
    <property type="nucleotide sequence ID" value="NZ_WHOC01000028.1"/>
</dbReference>
<comment type="caution">
    <text evidence="8">The sequence shown here is derived from an EMBL/GenBank/DDBJ whole genome shotgun (WGS) entry which is preliminary data.</text>
</comment>
<dbReference type="Pfam" id="PF02417">
    <property type="entry name" value="Chromate_transp"/>
    <property type="match status" value="1"/>
</dbReference>
<evidence type="ECO:0000256" key="2">
    <source>
        <dbReference type="ARBA" id="ARBA00005262"/>
    </source>
</evidence>
<protein>
    <submittedName>
        <fullName evidence="8">Chromate transporter</fullName>
    </submittedName>
</protein>